<proteinExistence type="predicted"/>
<keyword evidence="2" id="KW-1185">Reference proteome</keyword>
<feature type="non-terminal residue" evidence="1">
    <location>
        <position position="1"/>
    </location>
</feature>
<evidence type="ECO:0000313" key="1">
    <source>
        <dbReference type="EMBL" id="CAG8735865.1"/>
    </source>
</evidence>
<sequence>PLVKNIVKMVVEEVVQDLRTVQEKQQKHRSYLCHSGLKKAIFVLLEESVIDEKVIEEYDNKRKKNRIISKMNEKKINRNKPDKEYIPDIQIVDNEDLE</sequence>
<protein>
    <submittedName>
        <fullName evidence="1">17454_t:CDS:1</fullName>
    </submittedName>
</protein>
<comment type="caution">
    <text evidence="1">The sequence shown here is derived from an EMBL/GenBank/DDBJ whole genome shotgun (WGS) entry which is preliminary data.</text>
</comment>
<organism evidence="1 2">
    <name type="scientific">Racocetra persica</name>
    <dbReference type="NCBI Taxonomy" id="160502"/>
    <lineage>
        <taxon>Eukaryota</taxon>
        <taxon>Fungi</taxon>
        <taxon>Fungi incertae sedis</taxon>
        <taxon>Mucoromycota</taxon>
        <taxon>Glomeromycotina</taxon>
        <taxon>Glomeromycetes</taxon>
        <taxon>Diversisporales</taxon>
        <taxon>Gigasporaceae</taxon>
        <taxon>Racocetra</taxon>
    </lineage>
</organism>
<evidence type="ECO:0000313" key="2">
    <source>
        <dbReference type="Proteomes" id="UP000789920"/>
    </source>
</evidence>
<accession>A0ACA9Q4U8</accession>
<dbReference type="EMBL" id="CAJVQC010027254">
    <property type="protein sequence ID" value="CAG8735865.1"/>
    <property type="molecule type" value="Genomic_DNA"/>
</dbReference>
<dbReference type="Proteomes" id="UP000789920">
    <property type="component" value="Unassembled WGS sequence"/>
</dbReference>
<reference evidence="1" key="1">
    <citation type="submission" date="2021-06" db="EMBL/GenBank/DDBJ databases">
        <authorList>
            <person name="Kallberg Y."/>
            <person name="Tangrot J."/>
            <person name="Rosling A."/>
        </authorList>
    </citation>
    <scope>NUCLEOTIDE SEQUENCE</scope>
    <source>
        <strain evidence="1">MA461A</strain>
    </source>
</reference>
<gene>
    <name evidence="1" type="ORF">RPERSI_LOCUS12648</name>
</gene>
<feature type="non-terminal residue" evidence="1">
    <location>
        <position position="98"/>
    </location>
</feature>
<name>A0ACA9Q4U8_9GLOM</name>